<comment type="caution">
    <text evidence="3">The sequence shown here is derived from an EMBL/GenBank/DDBJ whole genome shotgun (WGS) entry which is preliminary data.</text>
</comment>
<reference evidence="3" key="1">
    <citation type="submission" date="2020-06" db="EMBL/GenBank/DDBJ databases">
        <title>Whole Genome Sequence of Bradyrhizobium sp. Strain 1S1.</title>
        <authorList>
            <person name="Bromfield E.S.P."/>
            <person name="Cloutier S."/>
        </authorList>
    </citation>
    <scope>NUCLEOTIDE SEQUENCE [LARGE SCALE GENOMIC DNA]</scope>
    <source>
        <strain evidence="3">1S1</strain>
    </source>
</reference>
<feature type="region of interest" description="Disordered" evidence="1">
    <location>
        <begin position="1"/>
        <end position="21"/>
    </location>
</feature>
<dbReference type="InterPro" id="IPR011051">
    <property type="entry name" value="RmlC_Cupin_sf"/>
</dbReference>
<name>A0A973W290_9BRAD</name>
<evidence type="ECO:0000256" key="1">
    <source>
        <dbReference type="SAM" id="MobiDB-lite"/>
    </source>
</evidence>
<evidence type="ECO:0000259" key="2">
    <source>
        <dbReference type="Pfam" id="PF07883"/>
    </source>
</evidence>
<protein>
    <submittedName>
        <fullName evidence="3">Cupin domain-containing protein</fullName>
    </submittedName>
</protein>
<dbReference type="AlphaFoldDB" id="A0A973W290"/>
<evidence type="ECO:0000313" key="3">
    <source>
        <dbReference type="EMBL" id="NVI46237.1"/>
    </source>
</evidence>
<feature type="domain" description="Cupin type-2" evidence="2">
    <location>
        <begin position="57"/>
        <end position="121"/>
    </location>
</feature>
<accession>A0A973W290</accession>
<gene>
    <name evidence="3" type="ORF">HAP48_025420</name>
</gene>
<dbReference type="EMBL" id="JAAOLE020000001">
    <property type="protein sequence ID" value="NVI46237.1"/>
    <property type="molecule type" value="Genomic_DNA"/>
</dbReference>
<dbReference type="SUPFAM" id="SSF51182">
    <property type="entry name" value="RmlC-like cupins"/>
    <property type="match status" value="1"/>
</dbReference>
<sequence>MEHAMPDSDQNEAHTPVPQGYVIGAGEGEHLIHFRDGGNIFIKADPMMGSNHLGLGIQQLPKGSGIPLHRHLDRDEAFYVLEGSGTVTLNDVRHACERGGTIFIPRNTWHGFSSPDHELVQLWIMVPPGLDGFFRETCSRPGEPRKQLTRDQINAIALKYGTEFT</sequence>
<dbReference type="PANTHER" id="PTHR36440">
    <property type="entry name" value="PUTATIVE (AFU_ORTHOLOGUE AFUA_8G07350)-RELATED"/>
    <property type="match status" value="1"/>
</dbReference>
<dbReference type="InterPro" id="IPR014710">
    <property type="entry name" value="RmlC-like_jellyroll"/>
</dbReference>
<dbReference type="Pfam" id="PF07883">
    <property type="entry name" value="Cupin_2"/>
    <property type="match status" value="1"/>
</dbReference>
<dbReference type="InterPro" id="IPR013096">
    <property type="entry name" value="Cupin_2"/>
</dbReference>
<proteinExistence type="predicted"/>
<dbReference type="Gene3D" id="2.60.120.10">
    <property type="entry name" value="Jelly Rolls"/>
    <property type="match status" value="1"/>
</dbReference>
<dbReference type="PANTHER" id="PTHR36440:SF1">
    <property type="entry name" value="PUTATIVE (AFU_ORTHOLOGUE AFUA_8G07350)-RELATED"/>
    <property type="match status" value="1"/>
</dbReference>
<dbReference type="InterPro" id="IPR053146">
    <property type="entry name" value="QDO-like"/>
</dbReference>
<organism evidence="3">
    <name type="scientific">Bradyrhizobium septentrionale</name>
    <dbReference type="NCBI Taxonomy" id="1404411"/>
    <lineage>
        <taxon>Bacteria</taxon>
        <taxon>Pseudomonadati</taxon>
        <taxon>Pseudomonadota</taxon>
        <taxon>Alphaproteobacteria</taxon>
        <taxon>Hyphomicrobiales</taxon>
        <taxon>Nitrobacteraceae</taxon>
        <taxon>Bradyrhizobium</taxon>
    </lineage>
</organism>